<evidence type="ECO:0000256" key="4">
    <source>
        <dbReference type="ARBA" id="ARBA00022827"/>
    </source>
</evidence>
<comment type="cofactor">
    <cofactor evidence="1">
        <name>FAD</name>
        <dbReference type="ChEBI" id="CHEBI:57692"/>
    </cofactor>
</comment>
<feature type="domain" description="FAD/NAD(P)-binding" evidence="6">
    <location>
        <begin position="2"/>
        <end position="336"/>
    </location>
</feature>
<keyword evidence="3" id="KW-0285">Flavoprotein</keyword>
<comment type="similarity">
    <text evidence="2">Belongs to the NADH dehydrogenase family.</text>
</comment>
<evidence type="ECO:0000313" key="7">
    <source>
        <dbReference type="EMBL" id="MCX2978652.1"/>
    </source>
</evidence>
<keyword evidence="4" id="KW-0274">FAD</keyword>
<dbReference type="PRINTS" id="PR00368">
    <property type="entry name" value="FADPNR"/>
</dbReference>
<evidence type="ECO:0000256" key="1">
    <source>
        <dbReference type="ARBA" id="ARBA00001974"/>
    </source>
</evidence>
<dbReference type="InterPro" id="IPR023753">
    <property type="entry name" value="FAD/NAD-binding_dom"/>
</dbReference>
<sequence length="433" mass="47427">MMKIVIVGGGAGGLELATYLGNKLGRKGQADVILIDQNQTHLWKPLLHEVAAGSLDAEVDSLSYRAHAAAHGFVFKLGRFENVDKVNRRIALAQVMDEDGVEVLPPRSESYDQLVIAIGSSCNDFDTPGVAQYSQFLEQSQQAQKFHRQLVNYFVKLNRSLIDDPDKILSIVIVGGGATGVELSAELFNARQLFALYGLERVTPEHMRVTLLEAGPRLVPALAEEVSESVRAELIKLGADIRLDTRVAKAEKNAFVTASGEIIEADLMLWAAGVKVPDFVAEIEGLETNRINQILVGPTMQATTDDSIFVIGDCAGFELDDGHWVPPRAQSAHQMADVVGKNIIRGMKGKPLKNFTYRDHGSLVSLSQYTAIGVLMGNFGSGQSLNVRGWVARMAYISLYRLHQIALHGWFKASLLVVADKINHIVKPRLKLH</sequence>
<dbReference type="InterPro" id="IPR036188">
    <property type="entry name" value="FAD/NAD-bd_sf"/>
</dbReference>
<dbReference type="Proteomes" id="UP001143304">
    <property type="component" value="Unassembled WGS sequence"/>
</dbReference>
<dbReference type="PANTHER" id="PTHR42913">
    <property type="entry name" value="APOPTOSIS-INDUCING FACTOR 1"/>
    <property type="match status" value="1"/>
</dbReference>
<protein>
    <submittedName>
        <fullName evidence="7">NAD(P)/FAD-dependent oxidoreductase</fullName>
    </submittedName>
</protein>
<evidence type="ECO:0000313" key="8">
    <source>
        <dbReference type="Proteomes" id="UP001143304"/>
    </source>
</evidence>
<dbReference type="Gene3D" id="3.50.50.100">
    <property type="match status" value="1"/>
</dbReference>
<accession>A0ABT3T8Q8</accession>
<keyword evidence="8" id="KW-1185">Reference proteome</keyword>
<dbReference type="SUPFAM" id="SSF51905">
    <property type="entry name" value="FAD/NAD(P)-binding domain"/>
    <property type="match status" value="1"/>
</dbReference>
<dbReference type="EMBL" id="SHNO01000001">
    <property type="protein sequence ID" value="MCX2978652.1"/>
    <property type="molecule type" value="Genomic_DNA"/>
</dbReference>
<dbReference type="PRINTS" id="PR00411">
    <property type="entry name" value="PNDRDTASEI"/>
</dbReference>
<comment type="caution">
    <text evidence="7">The sequence shown here is derived from an EMBL/GenBank/DDBJ whole genome shotgun (WGS) entry which is preliminary data.</text>
</comment>
<keyword evidence="5" id="KW-0560">Oxidoreductase</keyword>
<organism evidence="7 8">
    <name type="scientific">Candidatus Marimicrobium litorale</name>
    <dbReference type="NCBI Taxonomy" id="2518991"/>
    <lineage>
        <taxon>Bacteria</taxon>
        <taxon>Pseudomonadati</taxon>
        <taxon>Pseudomonadota</taxon>
        <taxon>Gammaproteobacteria</taxon>
        <taxon>Cellvibrionales</taxon>
        <taxon>Halieaceae</taxon>
        <taxon>Marimicrobium</taxon>
    </lineage>
</organism>
<evidence type="ECO:0000256" key="2">
    <source>
        <dbReference type="ARBA" id="ARBA00005272"/>
    </source>
</evidence>
<dbReference type="Pfam" id="PF07992">
    <property type="entry name" value="Pyr_redox_2"/>
    <property type="match status" value="1"/>
</dbReference>
<reference evidence="7" key="1">
    <citation type="submission" date="2019-02" db="EMBL/GenBank/DDBJ databases">
        <authorList>
            <person name="Li S.-H."/>
        </authorList>
    </citation>
    <scope>NUCLEOTIDE SEQUENCE</scope>
    <source>
        <strain evidence="7">IMCC11814</strain>
    </source>
</reference>
<name>A0ABT3T8Q8_9GAMM</name>
<evidence type="ECO:0000256" key="3">
    <source>
        <dbReference type="ARBA" id="ARBA00022630"/>
    </source>
</evidence>
<proteinExistence type="inferred from homology"/>
<gene>
    <name evidence="7" type="ORF">EYC82_14900</name>
</gene>
<dbReference type="InterPro" id="IPR051169">
    <property type="entry name" value="NADH-Q_oxidoreductase"/>
</dbReference>
<dbReference type="PANTHER" id="PTHR42913:SF3">
    <property type="entry name" value="64 KDA MITOCHONDRIAL NADH DEHYDROGENASE (EUROFUNG)"/>
    <property type="match status" value="1"/>
</dbReference>
<evidence type="ECO:0000259" key="6">
    <source>
        <dbReference type="Pfam" id="PF07992"/>
    </source>
</evidence>
<evidence type="ECO:0000256" key="5">
    <source>
        <dbReference type="ARBA" id="ARBA00023002"/>
    </source>
</evidence>